<reference evidence="1" key="1">
    <citation type="submission" date="2018-06" db="EMBL/GenBank/DDBJ databases">
        <authorList>
            <person name="Zhirakovskaya E."/>
        </authorList>
    </citation>
    <scope>NUCLEOTIDE SEQUENCE</scope>
</reference>
<proteinExistence type="predicted"/>
<protein>
    <submittedName>
        <fullName evidence="1">Uncharacterized protein</fullName>
    </submittedName>
</protein>
<organism evidence="1">
    <name type="scientific">hydrothermal vent metagenome</name>
    <dbReference type="NCBI Taxonomy" id="652676"/>
    <lineage>
        <taxon>unclassified sequences</taxon>
        <taxon>metagenomes</taxon>
        <taxon>ecological metagenomes</taxon>
    </lineage>
</organism>
<evidence type="ECO:0000313" key="1">
    <source>
        <dbReference type="EMBL" id="VAW00821.1"/>
    </source>
</evidence>
<name>A0A3B0S449_9ZZZZ</name>
<gene>
    <name evidence="1" type="ORF">MNBD_ALPHA04-2124</name>
</gene>
<sequence>MQHHLHLRFTKIDIPPIVLRTVESGLAARKLLRQIFPRIFQLTKKAAGIGCLITGLGILEVAQDLSLLLGQS</sequence>
<feature type="non-terminal residue" evidence="1">
    <location>
        <position position="72"/>
    </location>
</feature>
<accession>A0A3B0S449</accession>
<dbReference type="EMBL" id="UOEF01000311">
    <property type="protein sequence ID" value="VAW00821.1"/>
    <property type="molecule type" value="Genomic_DNA"/>
</dbReference>
<dbReference type="AlphaFoldDB" id="A0A3B0S449"/>